<organism evidence="2 3">
    <name type="scientific">Legionella pneumophila</name>
    <dbReference type="NCBI Taxonomy" id="446"/>
    <lineage>
        <taxon>Bacteria</taxon>
        <taxon>Pseudomonadati</taxon>
        <taxon>Pseudomonadota</taxon>
        <taxon>Gammaproteobacteria</taxon>
        <taxon>Legionellales</taxon>
        <taxon>Legionellaceae</taxon>
        <taxon>Legionella</taxon>
    </lineage>
</organism>
<evidence type="ECO:0000313" key="3">
    <source>
        <dbReference type="Proteomes" id="UP000239239"/>
    </source>
</evidence>
<dbReference type="PANTHER" id="PTHR31901:SF9">
    <property type="entry name" value="GH3 DOMAIN-CONTAINING PROTEIN"/>
    <property type="match status" value="1"/>
</dbReference>
<reference evidence="2 3" key="1">
    <citation type="submission" date="2018-02" db="EMBL/GenBank/DDBJ databases">
        <title>Draft genome sequences of four Legionella pneumophila clinical strains isolated in Ontario.</title>
        <authorList>
            <person name="Fortuna A."/>
            <person name="Ramnarine R."/>
            <person name="Li A."/>
            <person name="Frantz C."/>
            <person name="Mallo G."/>
        </authorList>
    </citation>
    <scope>NUCLEOTIDE SEQUENCE [LARGE SCALE GENOMIC DNA]</scope>
    <source>
        <strain evidence="2 3">LG61</strain>
    </source>
</reference>
<dbReference type="InterPro" id="IPR004993">
    <property type="entry name" value="GH3"/>
</dbReference>
<dbReference type="PANTHER" id="PTHR31901">
    <property type="entry name" value="GH3 DOMAIN-CONTAINING PROTEIN"/>
    <property type="match status" value="1"/>
</dbReference>
<gene>
    <name evidence="2" type="ORF">C3928_11340</name>
</gene>
<dbReference type="AlphaFoldDB" id="A0A2S6EWU1"/>
<sequence length="509" mass="58377">MNWKRFLIAAMTKKKYQFFLNDTKHPKEARDRLWNSEIVPLLKKSSYWQKLLKDQSSVVLNDFGITEYEEYQEGLLAAQHSTIQPFNGEELIFWSETSGTSGVRKFFPITASFQKQFQRTMAPYIYSLTQRFPGFFKEKMLYLVAVDTHKTTPAGIPTGWISNFNYRHLPSFIKRFYAMPDEVFASHEIYEQWGPIYGLASDLSAVFAVTPMVIDAFYKRCIDGFKDYLPHLLDDKPLPSHLPPLKMTRERRRHLQALAKADNLSFKQLWPSLEMAGCWTSGLCEYPAQQLQKLLGPEIKLVDGTYSATEGWLTVPIETNSVGGILHPGAHIVEFIPEGAAIEKENLLQCWELEVGKKYEVFLTTAMGFVRYRLKDIVKCTGYLNSSPKLEFCYKTQLLKLETCSITGKELQSAVLATHLNIEPYWYFARNSVGNRIVLVTDDEAEISELSLKELHEELIHISPTYAHSVETEEVLPVTLLQLSKEKLLAGMHGQTKPKFISQEVIAER</sequence>
<feature type="domain" description="GH3 middle" evidence="1">
    <location>
        <begin position="325"/>
        <end position="395"/>
    </location>
</feature>
<dbReference type="GO" id="GO:0016881">
    <property type="term" value="F:acid-amino acid ligase activity"/>
    <property type="evidence" value="ECO:0007669"/>
    <property type="project" value="TreeGrafter"/>
</dbReference>
<accession>A0A2S6EWU1</accession>
<evidence type="ECO:0000259" key="1">
    <source>
        <dbReference type="Pfam" id="PF23571"/>
    </source>
</evidence>
<dbReference type="Pfam" id="PF03321">
    <property type="entry name" value="GH3"/>
    <property type="match status" value="1"/>
</dbReference>
<dbReference type="Proteomes" id="UP000239239">
    <property type="component" value="Unassembled WGS sequence"/>
</dbReference>
<comment type="caution">
    <text evidence="2">The sequence shown here is derived from an EMBL/GenBank/DDBJ whole genome shotgun (WGS) entry which is preliminary data.</text>
</comment>
<name>A0A2S6EWU1_LEGPN</name>
<dbReference type="GO" id="GO:0005737">
    <property type="term" value="C:cytoplasm"/>
    <property type="evidence" value="ECO:0007669"/>
    <property type="project" value="TreeGrafter"/>
</dbReference>
<protein>
    <submittedName>
        <fullName evidence="2">GH3 auxin-responsive promoter</fullName>
    </submittedName>
</protein>
<dbReference type="Pfam" id="PF23571">
    <property type="entry name" value="GH3_M"/>
    <property type="match status" value="1"/>
</dbReference>
<dbReference type="EMBL" id="PQWY01000016">
    <property type="protein sequence ID" value="PPK29663.1"/>
    <property type="molecule type" value="Genomic_DNA"/>
</dbReference>
<dbReference type="RefSeq" id="WP_027227267.1">
    <property type="nucleotide sequence ID" value="NZ_CP017601.1"/>
</dbReference>
<dbReference type="InterPro" id="IPR055377">
    <property type="entry name" value="GH3_M"/>
</dbReference>
<proteinExistence type="predicted"/>
<evidence type="ECO:0000313" key="2">
    <source>
        <dbReference type="EMBL" id="PPK29663.1"/>
    </source>
</evidence>
<dbReference type="OrthoDB" id="9807441at2"/>